<dbReference type="PANTHER" id="PTHR35205:SF1">
    <property type="entry name" value="ZU5 DOMAIN-CONTAINING PROTEIN"/>
    <property type="match status" value="1"/>
</dbReference>
<dbReference type="PANTHER" id="PTHR35205">
    <property type="entry name" value="NB-ARC AND TPR DOMAIN PROTEIN"/>
    <property type="match status" value="1"/>
</dbReference>
<evidence type="ECO:0000313" key="1">
    <source>
        <dbReference type="EMBL" id="KAF1807876.1"/>
    </source>
</evidence>
<reference evidence="1 3" key="1">
    <citation type="submission" date="2020-01" db="EMBL/GenBank/DDBJ databases">
        <authorList>
            <consortium name="DOE Joint Genome Institute"/>
            <person name="Haridas S."/>
            <person name="Albert R."/>
            <person name="Binder M."/>
            <person name="Bloem J."/>
            <person name="Labutti K."/>
            <person name="Salamov A."/>
            <person name="Andreopoulos B."/>
            <person name="Baker S.E."/>
            <person name="Barry K."/>
            <person name="Bills G."/>
            <person name="Bluhm B.H."/>
            <person name="Cannon C."/>
            <person name="Castanera R."/>
            <person name="Culley D.E."/>
            <person name="Daum C."/>
            <person name="Ezra D."/>
            <person name="Gonzalez J.B."/>
            <person name="Henrissat B."/>
            <person name="Kuo A."/>
            <person name="Liang C."/>
            <person name="Lipzen A."/>
            <person name="Lutzoni F."/>
            <person name="Magnuson J."/>
            <person name="Mondo S."/>
            <person name="Nolan M."/>
            <person name="Ohm R."/>
            <person name="Pangilinan J."/>
            <person name="Park H.-J."/>
            <person name="Ramirez L."/>
            <person name="Alfaro M."/>
            <person name="Sun H."/>
            <person name="Tritt A."/>
            <person name="Yoshinaga Y."/>
            <person name="Zwiers L.-H."/>
            <person name="Turgeon B.G."/>
            <person name="Goodwin S.B."/>
            <person name="Spatafora J.W."/>
            <person name="Crous P.W."/>
            <person name="Grigoriev I.V."/>
        </authorList>
    </citation>
    <scope>NUCLEOTIDE SEQUENCE</scope>
    <source>
        <strain evidence="1 3">CBS 781.70</strain>
    </source>
</reference>
<organism evidence="1">
    <name type="scientific">Eremomyces bilateralis CBS 781.70</name>
    <dbReference type="NCBI Taxonomy" id="1392243"/>
    <lineage>
        <taxon>Eukaryota</taxon>
        <taxon>Fungi</taxon>
        <taxon>Dikarya</taxon>
        <taxon>Ascomycota</taxon>
        <taxon>Pezizomycotina</taxon>
        <taxon>Dothideomycetes</taxon>
        <taxon>Dothideomycetes incertae sedis</taxon>
        <taxon>Eremomycetales</taxon>
        <taxon>Eremomycetaceae</taxon>
        <taxon>Eremomyces</taxon>
    </lineage>
</organism>
<protein>
    <recommendedName>
        <fullName evidence="4">NB-ARC domain-containing protein</fullName>
    </recommendedName>
</protein>
<accession>A0A6G1FQ56</accession>
<name>A0A6G1FQ56_9PEZI</name>
<dbReference type="InterPro" id="IPR027417">
    <property type="entry name" value="P-loop_NTPase"/>
</dbReference>
<evidence type="ECO:0008006" key="4">
    <source>
        <dbReference type="Google" id="ProtNLM"/>
    </source>
</evidence>
<dbReference type="GeneID" id="54415526"/>
<gene>
    <name evidence="1 3" type="ORF">P152DRAFT_285174</name>
</gene>
<sequence>MGGVGKTQIALQFSQTYQSRFRRIFWIDATSRSTAEQSHRGIAAENSLGDPQNRDHIGQVLRWLSALSQEWLLLFDNFPSNEDLADLMPSDECGNILYTSRDPSLGHSLPSEAISAIIEMEREDAITLLLRASRVGQREIDGNLRQKAYPILNALATESK</sequence>
<dbReference type="Gene3D" id="3.40.50.300">
    <property type="entry name" value="P-loop containing nucleotide triphosphate hydrolases"/>
    <property type="match status" value="1"/>
</dbReference>
<keyword evidence="2" id="KW-1185">Reference proteome</keyword>
<dbReference type="Proteomes" id="UP000504638">
    <property type="component" value="Unplaced"/>
</dbReference>
<dbReference type="OrthoDB" id="674604at2759"/>
<reference evidence="3" key="3">
    <citation type="submission" date="2025-04" db="UniProtKB">
        <authorList>
            <consortium name="RefSeq"/>
        </authorList>
    </citation>
    <scope>IDENTIFICATION</scope>
    <source>
        <strain evidence="3">CBS 781.70</strain>
    </source>
</reference>
<dbReference type="SUPFAM" id="SSF52540">
    <property type="entry name" value="P-loop containing nucleoside triphosphate hydrolases"/>
    <property type="match status" value="1"/>
</dbReference>
<dbReference type="RefSeq" id="XP_033529507.1">
    <property type="nucleotide sequence ID" value="XM_033674956.1"/>
</dbReference>
<dbReference type="AlphaFoldDB" id="A0A6G1FQ56"/>
<evidence type="ECO:0000313" key="2">
    <source>
        <dbReference type="Proteomes" id="UP000504638"/>
    </source>
</evidence>
<dbReference type="EMBL" id="ML975206">
    <property type="protein sequence ID" value="KAF1807876.1"/>
    <property type="molecule type" value="Genomic_DNA"/>
</dbReference>
<proteinExistence type="predicted"/>
<reference evidence="3" key="2">
    <citation type="submission" date="2020-04" db="EMBL/GenBank/DDBJ databases">
        <authorList>
            <consortium name="NCBI Genome Project"/>
        </authorList>
    </citation>
    <scope>NUCLEOTIDE SEQUENCE</scope>
    <source>
        <strain evidence="3">CBS 781.70</strain>
    </source>
</reference>
<evidence type="ECO:0000313" key="3">
    <source>
        <dbReference type="RefSeq" id="XP_033529507.1"/>
    </source>
</evidence>